<evidence type="ECO:0000313" key="3">
    <source>
        <dbReference type="EMBL" id="MDQ0114894.1"/>
    </source>
</evidence>
<feature type="signal peptide" evidence="1">
    <location>
        <begin position="1"/>
        <end position="25"/>
    </location>
</feature>
<dbReference type="SUPFAM" id="SSF55383">
    <property type="entry name" value="Copper amine oxidase, domain N"/>
    <property type="match status" value="1"/>
</dbReference>
<dbReference type="EMBL" id="JAUSSU010000009">
    <property type="protein sequence ID" value="MDQ0114894.1"/>
    <property type="molecule type" value="Genomic_DNA"/>
</dbReference>
<evidence type="ECO:0000313" key="4">
    <source>
        <dbReference type="Proteomes" id="UP001229346"/>
    </source>
</evidence>
<sequence length="302" mass="33542">MKKWMTATVAFFSIVGILVSGSSISAAPQKPIVVYIDGALQDNVLTVNGRTMVQLIAFKDPANLVYSYEQATKTIIVTNKEMKTTVRLNGGSTTALVNGKIVKLDAPVTIKEGRTYLPLRFLSETLGGTLKYNSTNKTLIVRTPSGQERFKTLMSGKLEDARTIAIHTPTTLVDKEIVTNGEGFHTSYTFPKGEALRYQVQYRGLIKYIEINSDGIAVVKWQKDTVGTNGEAGKKPEDFKESVYFLDNFMAEMLTYGTIDSKGVYDEVGIVYYTIHKNFNGIELMPIEGETRTDVQINDMEQ</sequence>
<organism evidence="3 4">
    <name type="scientific">Paenibacillus harenae</name>
    <dbReference type="NCBI Taxonomy" id="306543"/>
    <lineage>
        <taxon>Bacteria</taxon>
        <taxon>Bacillati</taxon>
        <taxon>Bacillota</taxon>
        <taxon>Bacilli</taxon>
        <taxon>Bacillales</taxon>
        <taxon>Paenibacillaceae</taxon>
        <taxon>Paenibacillus</taxon>
    </lineage>
</organism>
<dbReference type="Gene3D" id="3.30.457.10">
    <property type="entry name" value="Copper amine oxidase-like, N-terminal domain"/>
    <property type="match status" value="1"/>
</dbReference>
<protein>
    <recommendedName>
        <fullName evidence="2">Copper amine oxidase-like N-terminal domain-containing protein</fullName>
    </recommendedName>
</protein>
<proteinExistence type="predicted"/>
<accession>A0ABT9U9M8</accession>
<gene>
    <name evidence="3" type="ORF">J2T15_004351</name>
</gene>
<dbReference type="RefSeq" id="WP_307206284.1">
    <property type="nucleotide sequence ID" value="NZ_JAUSSU010000009.1"/>
</dbReference>
<reference evidence="3 4" key="1">
    <citation type="submission" date="2023-07" db="EMBL/GenBank/DDBJ databases">
        <title>Sorghum-associated microbial communities from plants grown in Nebraska, USA.</title>
        <authorList>
            <person name="Schachtman D."/>
        </authorList>
    </citation>
    <scope>NUCLEOTIDE SEQUENCE [LARGE SCALE GENOMIC DNA]</scope>
    <source>
        <strain evidence="3 4">CC482</strain>
    </source>
</reference>
<evidence type="ECO:0000259" key="2">
    <source>
        <dbReference type="Pfam" id="PF07833"/>
    </source>
</evidence>
<feature type="domain" description="Copper amine oxidase-like N-terminal" evidence="2">
    <location>
        <begin position="45"/>
        <end position="140"/>
    </location>
</feature>
<dbReference type="InterPro" id="IPR012854">
    <property type="entry name" value="Cu_amine_oxidase-like_N"/>
</dbReference>
<dbReference type="Proteomes" id="UP001229346">
    <property type="component" value="Unassembled WGS sequence"/>
</dbReference>
<evidence type="ECO:0000256" key="1">
    <source>
        <dbReference type="SAM" id="SignalP"/>
    </source>
</evidence>
<dbReference type="InterPro" id="IPR036582">
    <property type="entry name" value="Mao_N_sf"/>
</dbReference>
<name>A0ABT9U9M8_PAEHA</name>
<comment type="caution">
    <text evidence="3">The sequence shown here is derived from an EMBL/GenBank/DDBJ whole genome shotgun (WGS) entry which is preliminary data.</text>
</comment>
<dbReference type="Pfam" id="PF07833">
    <property type="entry name" value="Cu_amine_oxidN1"/>
    <property type="match status" value="1"/>
</dbReference>
<keyword evidence="1" id="KW-0732">Signal</keyword>
<feature type="chain" id="PRO_5047296623" description="Copper amine oxidase-like N-terminal domain-containing protein" evidence="1">
    <location>
        <begin position="26"/>
        <end position="302"/>
    </location>
</feature>
<keyword evidence="4" id="KW-1185">Reference proteome</keyword>